<protein>
    <submittedName>
        <fullName evidence="1">Uncharacterized protein</fullName>
    </submittedName>
</protein>
<name>A0ACC2US95_9FUNG</name>
<comment type="caution">
    <text evidence="1">The sequence shown here is derived from an EMBL/GenBank/DDBJ whole genome shotgun (WGS) entry which is preliminary data.</text>
</comment>
<keyword evidence="2" id="KW-1185">Reference proteome</keyword>
<organism evidence="1 2">
    <name type="scientific">Entomophthora muscae</name>
    <dbReference type="NCBI Taxonomy" id="34485"/>
    <lineage>
        <taxon>Eukaryota</taxon>
        <taxon>Fungi</taxon>
        <taxon>Fungi incertae sedis</taxon>
        <taxon>Zoopagomycota</taxon>
        <taxon>Entomophthoromycotina</taxon>
        <taxon>Entomophthoromycetes</taxon>
        <taxon>Entomophthorales</taxon>
        <taxon>Entomophthoraceae</taxon>
        <taxon>Entomophthora</taxon>
    </lineage>
</organism>
<accession>A0ACC2US95</accession>
<reference evidence="1" key="1">
    <citation type="submission" date="2022-04" db="EMBL/GenBank/DDBJ databases">
        <title>Genome of the entomopathogenic fungus Entomophthora muscae.</title>
        <authorList>
            <person name="Elya C."/>
            <person name="Lovett B.R."/>
            <person name="Lee E."/>
            <person name="Macias A.M."/>
            <person name="Hajek A.E."/>
            <person name="De Bivort B.L."/>
            <person name="Kasson M.T."/>
            <person name="De Fine Licht H.H."/>
            <person name="Stajich J.E."/>
        </authorList>
    </citation>
    <scope>NUCLEOTIDE SEQUENCE</scope>
    <source>
        <strain evidence="1">Berkeley</strain>
    </source>
</reference>
<gene>
    <name evidence="1" type="ORF">DSO57_1007531</name>
</gene>
<evidence type="ECO:0000313" key="1">
    <source>
        <dbReference type="EMBL" id="KAJ9089965.1"/>
    </source>
</evidence>
<proteinExistence type="predicted"/>
<dbReference type="Proteomes" id="UP001165960">
    <property type="component" value="Unassembled WGS sequence"/>
</dbReference>
<dbReference type="EMBL" id="QTSX02000022">
    <property type="protein sequence ID" value="KAJ9089965.1"/>
    <property type="molecule type" value="Genomic_DNA"/>
</dbReference>
<evidence type="ECO:0000313" key="2">
    <source>
        <dbReference type="Proteomes" id="UP001165960"/>
    </source>
</evidence>
<sequence length="826" mass="91071">MKLQIFFLVTGALCHSWLDCVDLTDSGCNGFVRGYTGHFDDPMTYKILNHADSDPICRPGIQDQPDNYTHKFPRAKAKPGQTNIFQYSENGHVTKDIVPPTNLPNPKSYSIHWTGIPYFGKMDDGSQLLKRGDLGPDTQLGPSRPFDDGVCAEDKTKGRAGPQPCLGNYTIPIDTPPGIYQFVWFWRFDRDPNAGGEEYTSCFDIEVTDPSGKSIFESQYNPYLQPKLNSTYPQPKLNFTSPQPKFNSTSPARPTPIAASNFRQRVPRPRPNSHPTNMPFTVSQDIPKKMQQRPHQRDPSPPNFFPKDSPHERPPQTLTLNHRKPSPLANKPSDKHILPSQPAPTVQNPSLTPAAAQRPNTPFGQLPSQHNSSTSAQQLNPTLAQNSVPIGQIPQPPANQYPQPSKYTKPFPPANPNNSPVTPRDQPHELKTNPLALGRPQLTNPRNISANPREQSPELKTTNPSSGRPQPTNPRDISDNPSESNTHPLTPGRPQHSSPKDNASEEFPEPEKADPLALGNPKPPSSKDTSDENSDDKSPELNASSTPERPQPPNPKDASDENSKENSKEQKSSQESLSNNKPRNPPQVNAEAMEDTLQTPNSKQNDDKLSAEASQESQEKLGAAEETPIETMKDRLQRAEALKDYPNMEDSKETQNGKEPLSETPQDNPQSNLHNGSLNDKADPSDERPSKGEPDVESSLPKEAHVDEGANEKPPPSGEVRQPETEDKSPDEPKEKPADEPPAEKRREESSKDSPISDPPQASPLNEFPARGVNITPSKDFSNENAPNEADMRQSSLPTSVQVPEVDPVTLDPNDPSKMIALTENP</sequence>